<evidence type="ECO:0000259" key="4">
    <source>
        <dbReference type="SMART" id="SM00382"/>
    </source>
</evidence>
<dbReference type="Pfam" id="PF00004">
    <property type="entry name" value="AAA"/>
    <property type="match status" value="1"/>
</dbReference>
<dbReference type="SUPFAM" id="SSF52540">
    <property type="entry name" value="P-loop containing nucleoside triphosphate hydrolases"/>
    <property type="match status" value="1"/>
</dbReference>
<reference evidence="6" key="1">
    <citation type="journal article" date="2019" name="Int. J. Syst. Evol. Microbiol.">
        <title>The Global Catalogue of Microorganisms (GCM) 10K type strain sequencing project: providing services to taxonomists for standard genome sequencing and annotation.</title>
        <authorList>
            <consortium name="The Broad Institute Genomics Platform"/>
            <consortium name="The Broad Institute Genome Sequencing Center for Infectious Disease"/>
            <person name="Wu L."/>
            <person name="Ma J."/>
        </authorList>
    </citation>
    <scope>NUCLEOTIDE SEQUENCE [LARGE SCALE GENOMIC DNA]</scope>
    <source>
        <strain evidence="6">CCUG 58938</strain>
    </source>
</reference>
<feature type="domain" description="AAA+ ATPase" evidence="4">
    <location>
        <begin position="291"/>
        <end position="423"/>
    </location>
</feature>
<dbReference type="SMART" id="SM00382">
    <property type="entry name" value="AAA"/>
    <property type="match status" value="1"/>
</dbReference>
<evidence type="ECO:0000313" key="6">
    <source>
        <dbReference type="Proteomes" id="UP001597112"/>
    </source>
</evidence>
<evidence type="ECO:0000256" key="3">
    <source>
        <dbReference type="ARBA" id="ARBA00022840"/>
    </source>
</evidence>
<organism evidence="5 6">
    <name type="scientific">Ohtaekwangia kribbensis</name>
    <dbReference type="NCBI Taxonomy" id="688913"/>
    <lineage>
        <taxon>Bacteria</taxon>
        <taxon>Pseudomonadati</taxon>
        <taxon>Bacteroidota</taxon>
        <taxon>Cytophagia</taxon>
        <taxon>Cytophagales</taxon>
        <taxon>Fulvivirgaceae</taxon>
        <taxon>Ohtaekwangia</taxon>
    </lineage>
</organism>
<accession>A0ABW3K068</accession>
<dbReference type="EMBL" id="JBHTKA010000002">
    <property type="protein sequence ID" value="MFD0999632.1"/>
    <property type="molecule type" value="Genomic_DNA"/>
</dbReference>
<proteinExistence type="inferred from homology"/>
<dbReference type="InterPro" id="IPR003959">
    <property type="entry name" value="ATPase_AAA_core"/>
</dbReference>
<protein>
    <submittedName>
        <fullName evidence="5">ATP-binding protein</fullName>
    </submittedName>
</protein>
<dbReference type="Gene3D" id="3.40.50.300">
    <property type="entry name" value="P-loop containing nucleotide triphosphate hydrolases"/>
    <property type="match status" value="1"/>
</dbReference>
<dbReference type="InterPro" id="IPR050221">
    <property type="entry name" value="26S_Proteasome_ATPase"/>
</dbReference>
<gene>
    <name evidence="5" type="ORF">ACFQ21_09955</name>
</gene>
<dbReference type="RefSeq" id="WP_377578485.1">
    <property type="nucleotide sequence ID" value="NZ_JBHTKA010000002.1"/>
</dbReference>
<dbReference type="InterPro" id="IPR003593">
    <property type="entry name" value="AAA+_ATPase"/>
</dbReference>
<dbReference type="PANTHER" id="PTHR23073">
    <property type="entry name" value="26S PROTEASOME REGULATORY SUBUNIT"/>
    <property type="match status" value="1"/>
</dbReference>
<evidence type="ECO:0000313" key="5">
    <source>
        <dbReference type="EMBL" id="MFD0999632.1"/>
    </source>
</evidence>
<sequence length="500" mass="57040">MLNGKQNSIGQELIVSEAGMTGSPLDRNAETLAREIGWFARVVNERLQDYFPKDKLEIQQEKEHSWINKILNRSSGTKGTQLDNSTTVGLGENISIPDLTQDTSVYAEFVNYYKLNADERLVLILAIIPHVQPHLLDVFFSINKPLGRGYTEFGGVKGNRHSGFVPTIETALFLLAGNDLSYRFRVYRLFEPDHIFSAHNIIQLDHSSGSEPFYSSSILITDEYVDFFTTGNIRKPAFSMEFPAKRLTTKMEWTDLVVDEFTAQQLDELRVWLKYGKTLYEEWGMDKKLKPGYKALFHGPPGTGKTLTAALLGKLYNLDVYRVDLSMVISKYIGETEKNLEKVFRKAENKNWILFFDEADALFGKRTGISDAHDKYANQEIAYLLQRLEDYPGLVILASNMRNNVDEAFTRRLQSIIHFQKPQPRERLRLWNGAFSEVCQPPSSSDMERIAQQYELSGGSIINVVQFASLLALNRNDNVVTVDDLLQGIRKEFKKEGKTM</sequence>
<dbReference type="Proteomes" id="UP001597112">
    <property type="component" value="Unassembled WGS sequence"/>
</dbReference>
<keyword evidence="6" id="KW-1185">Reference proteome</keyword>
<dbReference type="InterPro" id="IPR027417">
    <property type="entry name" value="P-loop_NTPase"/>
</dbReference>
<name>A0ABW3K068_9BACT</name>
<comment type="similarity">
    <text evidence="1">Belongs to the AAA ATPase family.</text>
</comment>
<comment type="caution">
    <text evidence="5">The sequence shown here is derived from an EMBL/GenBank/DDBJ whole genome shotgun (WGS) entry which is preliminary data.</text>
</comment>
<evidence type="ECO:0000256" key="1">
    <source>
        <dbReference type="ARBA" id="ARBA00006914"/>
    </source>
</evidence>
<dbReference type="GO" id="GO:0005524">
    <property type="term" value="F:ATP binding"/>
    <property type="evidence" value="ECO:0007669"/>
    <property type="project" value="UniProtKB-KW"/>
</dbReference>
<keyword evidence="3 5" id="KW-0067">ATP-binding</keyword>
<dbReference type="CDD" id="cd19481">
    <property type="entry name" value="RecA-like_protease"/>
    <property type="match status" value="1"/>
</dbReference>
<keyword evidence="2" id="KW-0547">Nucleotide-binding</keyword>
<evidence type="ECO:0000256" key="2">
    <source>
        <dbReference type="ARBA" id="ARBA00022741"/>
    </source>
</evidence>